<feature type="chain" id="PRO_5035265488" evidence="2">
    <location>
        <begin position="22"/>
        <end position="263"/>
    </location>
</feature>
<sequence>MFAAPLIKTRLLLAPTVLARAAGKLLFPPICLGCQTQVAVPGSLCGTCWSNLRLIDKPYCPVMGTPFREDKGDIFLSAEAIASPPPFARLRSAAIHTGLARRMVGDLKYRDRTDLAPWMARWMLRAGSELLDQADLIVAVPLHRRRFFQRRYNQSAELARSLSALTGLPFEPDLIHRTRPTRQQVGLHAKQRQDNVRGAFRVHPKAKTKLKGKRVLLIDDVYTTGATVSAVTRTLLRNGASAVDILTFSRVLPDQLDLEEDEG</sequence>
<dbReference type="InterPro" id="IPR051910">
    <property type="entry name" value="ComF/GntX_DNA_util-trans"/>
</dbReference>
<dbReference type="PANTHER" id="PTHR47505:SF1">
    <property type="entry name" value="DNA UTILIZATION PROTEIN YHGH"/>
    <property type="match status" value="1"/>
</dbReference>
<feature type="domain" description="Double zinc ribbon" evidence="4">
    <location>
        <begin position="24"/>
        <end position="70"/>
    </location>
</feature>
<dbReference type="InterPro" id="IPR029057">
    <property type="entry name" value="PRTase-like"/>
</dbReference>
<dbReference type="Gene3D" id="3.40.50.2020">
    <property type="match status" value="1"/>
</dbReference>
<evidence type="ECO:0000259" key="4">
    <source>
        <dbReference type="Pfam" id="PF18912"/>
    </source>
</evidence>
<keyword evidence="2" id="KW-0732">Signal</keyword>
<dbReference type="Pfam" id="PF18912">
    <property type="entry name" value="DZR_2"/>
    <property type="match status" value="1"/>
</dbReference>
<dbReference type="Proteomes" id="UP000630142">
    <property type="component" value="Unassembled WGS sequence"/>
</dbReference>
<accession>A0A8J3DYE7</accession>
<comment type="caution">
    <text evidence="5">The sequence shown here is derived from an EMBL/GenBank/DDBJ whole genome shotgun (WGS) entry which is preliminary data.</text>
</comment>
<comment type="similarity">
    <text evidence="1">Belongs to the ComF/GntX family.</text>
</comment>
<proteinExistence type="inferred from homology"/>
<dbReference type="Pfam" id="PF00156">
    <property type="entry name" value="Pribosyltran"/>
    <property type="match status" value="1"/>
</dbReference>
<keyword evidence="6" id="KW-1185">Reference proteome</keyword>
<dbReference type="CDD" id="cd06223">
    <property type="entry name" value="PRTases_typeI"/>
    <property type="match status" value="1"/>
</dbReference>
<dbReference type="EMBL" id="BMZQ01000002">
    <property type="protein sequence ID" value="GHD19015.1"/>
    <property type="molecule type" value="Genomic_DNA"/>
</dbReference>
<dbReference type="InterPro" id="IPR000836">
    <property type="entry name" value="PRTase_dom"/>
</dbReference>
<feature type="signal peptide" evidence="2">
    <location>
        <begin position="1"/>
        <end position="21"/>
    </location>
</feature>
<dbReference type="SUPFAM" id="SSF53271">
    <property type="entry name" value="PRTase-like"/>
    <property type="match status" value="1"/>
</dbReference>
<evidence type="ECO:0000313" key="5">
    <source>
        <dbReference type="EMBL" id="GHD19015.1"/>
    </source>
</evidence>
<reference evidence="5" key="2">
    <citation type="submission" date="2020-09" db="EMBL/GenBank/DDBJ databases">
        <authorList>
            <person name="Sun Q."/>
            <person name="Kim S."/>
        </authorList>
    </citation>
    <scope>NUCLEOTIDE SEQUENCE</scope>
    <source>
        <strain evidence="5">KCTC 42249</strain>
    </source>
</reference>
<dbReference type="PANTHER" id="PTHR47505">
    <property type="entry name" value="DNA UTILIZATION PROTEIN YHGH"/>
    <property type="match status" value="1"/>
</dbReference>
<feature type="domain" description="Phosphoribosyltransferase" evidence="3">
    <location>
        <begin position="188"/>
        <end position="248"/>
    </location>
</feature>
<gene>
    <name evidence="5" type="ORF">GCM10016234_30180</name>
</gene>
<protein>
    <submittedName>
        <fullName evidence="5">Amidophosphoribosyltransferase</fullName>
    </submittedName>
</protein>
<organism evidence="5 6">
    <name type="scientific">Tianweitania populi</name>
    <dbReference type="NCBI Taxonomy" id="1607949"/>
    <lineage>
        <taxon>Bacteria</taxon>
        <taxon>Pseudomonadati</taxon>
        <taxon>Pseudomonadota</taxon>
        <taxon>Alphaproteobacteria</taxon>
        <taxon>Hyphomicrobiales</taxon>
        <taxon>Phyllobacteriaceae</taxon>
        <taxon>Tianweitania</taxon>
    </lineage>
</organism>
<evidence type="ECO:0000256" key="1">
    <source>
        <dbReference type="ARBA" id="ARBA00008007"/>
    </source>
</evidence>
<reference evidence="5" key="1">
    <citation type="journal article" date="2014" name="Int. J. Syst. Evol. Microbiol.">
        <title>Complete genome sequence of Corynebacterium casei LMG S-19264T (=DSM 44701T), isolated from a smear-ripened cheese.</title>
        <authorList>
            <consortium name="US DOE Joint Genome Institute (JGI-PGF)"/>
            <person name="Walter F."/>
            <person name="Albersmeier A."/>
            <person name="Kalinowski J."/>
            <person name="Ruckert C."/>
        </authorList>
    </citation>
    <scope>NUCLEOTIDE SEQUENCE</scope>
    <source>
        <strain evidence="5">KCTC 42249</strain>
    </source>
</reference>
<name>A0A8J3DYE7_9HYPH</name>
<evidence type="ECO:0000259" key="3">
    <source>
        <dbReference type="Pfam" id="PF00156"/>
    </source>
</evidence>
<evidence type="ECO:0000313" key="6">
    <source>
        <dbReference type="Proteomes" id="UP000630142"/>
    </source>
</evidence>
<dbReference type="AlphaFoldDB" id="A0A8J3DYE7"/>
<evidence type="ECO:0000256" key="2">
    <source>
        <dbReference type="SAM" id="SignalP"/>
    </source>
</evidence>
<dbReference type="InterPro" id="IPR044005">
    <property type="entry name" value="DZR_2"/>
</dbReference>